<evidence type="ECO:0000313" key="2">
    <source>
        <dbReference type="Proteomes" id="UP000245539"/>
    </source>
</evidence>
<reference evidence="1 2" key="1">
    <citation type="submission" date="2018-05" db="EMBL/GenBank/DDBJ databases">
        <title>Leucothrix arctica sp. nov., isolated from Arctic seawater.</title>
        <authorList>
            <person name="Choi A."/>
            <person name="Baek K."/>
        </authorList>
    </citation>
    <scope>NUCLEOTIDE SEQUENCE [LARGE SCALE GENOMIC DNA]</scope>
    <source>
        <strain evidence="1 2">JCM 18388</strain>
    </source>
</reference>
<name>A0A317CNK4_9GAMM</name>
<dbReference type="InterPro" id="IPR025649">
    <property type="entry name" value="DUF4360"/>
</dbReference>
<dbReference type="PANTHER" id="PTHR38847">
    <property type="match status" value="1"/>
</dbReference>
<organism evidence="1 2">
    <name type="scientific">Leucothrix pacifica</name>
    <dbReference type="NCBI Taxonomy" id="1247513"/>
    <lineage>
        <taxon>Bacteria</taxon>
        <taxon>Pseudomonadati</taxon>
        <taxon>Pseudomonadota</taxon>
        <taxon>Gammaproteobacteria</taxon>
        <taxon>Thiotrichales</taxon>
        <taxon>Thiotrichaceae</taxon>
        <taxon>Leucothrix</taxon>
    </lineage>
</organism>
<keyword evidence="2" id="KW-1185">Reference proteome</keyword>
<evidence type="ECO:0008006" key="3">
    <source>
        <dbReference type="Google" id="ProtNLM"/>
    </source>
</evidence>
<dbReference type="OrthoDB" id="5861865at2"/>
<dbReference type="EMBL" id="QGKM01000008">
    <property type="protein sequence ID" value="PWQ99767.1"/>
    <property type="molecule type" value="Genomic_DNA"/>
</dbReference>
<comment type="caution">
    <text evidence="1">The sequence shown here is derived from an EMBL/GenBank/DDBJ whole genome shotgun (WGS) entry which is preliminary data.</text>
</comment>
<proteinExistence type="predicted"/>
<accession>A0A317CNK4</accession>
<sequence length="209" mass="22795">MKWFLALFSCISLVACNSGGSKKELPFSDISINSATFSGVGCPGDDDDYLISADKKVITLLLGDYRAEAGYGTAVNSSRVTCNMAISLDVPMGYRVMLLDADFRGNVSLPDVGSFAEFKREYFFADGSSPILTDHWDGELSNESVQIFDGLEEYGGRLSNCGEDVILRTNTSLYISVPDDGDTSEIAIDSLDFKGRAQFDYHLDYVACD</sequence>
<dbReference type="AlphaFoldDB" id="A0A317CNK4"/>
<evidence type="ECO:0000313" key="1">
    <source>
        <dbReference type="EMBL" id="PWQ99767.1"/>
    </source>
</evidence>
<gene>
    <name evidence="1" type="ORF">DKW60_04645</name>
</gene>
<dbReference type="Proteomes" id="UP000245539">
    <property type="component" value="Unassembled WGS sequence"/>
</dbReference>
<protein>
    <recommendedName>
        <fullName evidence="3">DUF4360 domain-containing protein</fullName>
    </recommendedName>
</protein>
<dbReference type="RefSeq" id="WP_109836501.1">
    <property type="nucleotide sequence ID" value="NZ_QGKM01000008.1"/>
</dbReference>
<dbReference type="PANTHER" id="PTHR38847:SF1">
    <property type="entry name" value="PSEUDOURIDINE SYNTHASE RSUA_RLUA-LIKE DOMAIN-CONTAINING PROTEIN"/>
    <property type="match status" value="1"/>
</dbReference>
<dbReference type="PROSITE" id="PS51257">
    <property type="entry name" value="PROKAR_LIPOPROTEIN"/>
    <property type="match status" value="1"/>
</dbReference>
<dbReference type="Pfam" id="PF14273">
    <property type="entry name" value="DUF4360"/>
    <property type="match status" value="1"/>
</dbReference>